<protein>
    <recommendedName>
        <fullName evidence="3">Knr4/Smi1-like domain-containing protein</fullName>
    </recommendedName>
</protein>
<evidence type="ECO:0000313" key="1">
    <source>
        <dbReference type="EMBL" id="MBW8683100.1"/>
    </source>
</evidence>
<dbReference type="Proteomes" id="UP000812961">
    <property type="component" value="Unassembled WGS sequence"/>
</dbReference>
<dbReference type="PANTHER" id="PTHR32011">
    <property type="entry name" value="OS08G0472400 PROTEIN"/>
    <property type="match status" value="1"/>
</dbReference>
<dbReference type="EMBL" id="JAICCF010000001">
    <property type="protein sequence ID" value="MBW8683100.1"/>
    <property type="molecule type" value="Genomic_DNA"/>
</dbReference>
<sequence length="262" mass="31694">MGPVPENYTDFLYWLKNQTENYWSQNPATTANEDKCPQWAYGARWIGMTDEQIDQVQEKYSIIFTPEHREFLKILHTIDRKVKVYEQYGEGEYCEYSFFRNWLEDDEDIRSRLNFVYETISADILNHAFWINSWGKKSDDVAERMKTFDELYEKAPKLVPVMGHRYQVADLSLDERPVFSILGADVVFYGSDFRYYLLSEIREHLNIYHLEYNEEDQTWHSTLNKEYSDIFEYYDKTKIPDTPFWKKFVLFDWTDHTRNVNL</sequence>
<reference evidence="1 2" key="1">
    <citation type="submission" date="2021-08" db="EMBL/GenBank/DDBJ databases">
        <title>The genome sequence of Chitinophaga sp. B61.</title>
        <authorList>
            <person name="Zhang X."/>
        </authorList>
    </citation>
    <scope>NUCLEOTIDE SEQUENCE [LARGE SCALE GENOMIC DNA]</scope>
    <source>
        <strain evidence="1 2">B61</strain>
    </source>
</reference>
<evidence type="ECO:0008006" key="3">
    <source>
        <dbReference type="Google" id="ProtNLM"/>
    </source>
</evidence>
<dbReference type="RefSeq" id="WP_220248333.1">
    <property type="nucleotide sequence ID" value="NZ_JAICCF010000001.1"/>
</dbReference>
<proteinExistence type="predicted"/>
<dbReference type="PANTHER" id="PTHR32011:SF2">
    <property type="entry name" value="OS08G0472400 PROTEIN"/>
    <property type="match status" value="1"/>
</dbReference>
<name>A0ABS7G730_9BACT</name>
<keyword evidence="2" id="KW-1185">Reference proteome</keyword>
<accession>A0ABS7G730</accession>
<evidence type="ECO:0000313" key="2">
    <source>
        <dbReference type="Proteomes" id="UP000812961"/>
    </source>
</evidence>
<gene>
    <name evidence="1" type="ORF">K1Y79_02025</name>
</gene>
<organism evidence="1 2">
    <name type="scientific">Chitinophaga rhizophila</name>
    <dbReference type="NCBI Taxonomy" id="2866212"/>
    <lineage>
        <taxon>Bacteria</taxon>
        <taxon>Pseudomonadati</taxon>
        <taxon>Bacteroidota</taxon>
        <taxon>Chitinophagia</taxon>
        <taxon>Chitinophagales</taxon>
        <taxon>Chitinophagaceae</taxon>
        <taxon>Chitinophaga</taxon>
    </lineage>
</organism>
<comment type="caution">
    <text evidence="1">The sequence shown here is derived from an EMBL/GenBank/DDBJ whole genome shotgun (WGS) entry which is preliminary data.</text>
</comment>